<keyword evidence="2" id="KW-1185">Reference proteome</keyword>
<dbReference type="Proteomes" id="UP000050794">
    <property type="component" value="Unassembled WGS sequence"/>
</dbReference>
<name>A0A183TWG1_TOXCA</name>
<evidence type="ECO:0000313" key="2">
    <source>
        <dbReference type="Proteomes" id="UP000050794"/>
    </source>
</evidence>
<evidence type="ECO:0000313" key="3">
    <source>
        <dbReference type="WBParaSite" id="TCNE_0000058001-mRNA-1"/>
    </source>
</evidence>
<dbReference type="AlphaFoldDB" id="A0A183TWG1"/>
<sequence length="109" mass="12222">MIVQILRAIKCLLRTTQIQLALKFSKTVGLEGPATTCDLDLAEIPRNSRDFEPTWIPPANIEGRGSVAIRESDRNDLTVLSGKKKPAAIRKFNRSASLTQSESQRFIRR</sequence>
<organism evidence="2 3">
    <name type="scientific">Toxocara canis</name>
    <name type="common">Canine roundworm</name>
    <dbReference type="NCBI Taxonomy" id="6265"/>
    <lineage>
        <taxon>Eukaryota</taxon>
        <taxon>Metazoa</taxon>
        <taxon>Ecdysozoa</taxon>
        <taxon>Nematoda</taxon>
        <taxon>Chromadorea</taxon>
        <taxon>Rhabditida</taxon>
        <taxon>Spirurina</taxon>
        <taxon>Ascaridomorpha</taxon>
        <taxon>Ascaridoidea</taxon>
        <taxon>Toxocaridae</taxon>
        <taxon>Toxocara</taxon>
    </lineage>
</organism>
<protein>
    <submittedName>
        <fullName evidence="1 3">Uncharacterized protein</fullName>
    </submittedName>
</protein>
<dbReference type="EMBL" id="UYWY01000285">
    <property type="protein sequence ID" value="VDM24483.1"/>
    <property type="molecule type" value="Genomic_DNA"/>
</dbReference>
<proteinExistence type="predicted"/>
<gene>
    <name evidence="1" type="ORF">TCNE_LOCUS581</name>
</gene>
<accession>A0A183TWG1</accession>
<reference evidence="3" key="1">
    <citation type="submission" date="2016-06" db="UniProtKB">
        <authorList>
            <consortium name="WormBaseParasite"/>
        </authorList>
    </citation>
    <scope>IDENTIFICATION</scope>
</reference>
<dbReference type="WBParaSite" id="TCNE_0000058001-mRNA-1">
    <property type="protein sequence ID" value="TCNE_0000058001-mRNA-1"/>
    <property type="gene ID" value="TCNE_0000058001"/>
</dbReference>
<evidence type="ECO:0000313" key="1">
    <source>
        <dbReference type="EMBL" id="VDM24483.1"/>
    </source>
</evidence>
<reference evidence="1 2" key="2">
    <citation type="submission" date="2018-11" db="EMBL/GenBank/DDBJ databases">
        <authorList>
            <consortium name="Pathogen Informatics"/>
        </authorList>
    </citation>
    <scope>NUCLEOTIDE SEQUENCE [LARGE SCALE GENOMIC DNA]</scope>
</reference>